<keyword evidence="2" id="KW-0800">Toxin</keyword>
<gene>
    <name evidence="6" type="ORF">QSH02_02345</name>
</gene>
<evidence type="ECO:0000256" key="2">
    <source>
        <dbReference type="ARBA" id="ARBA00022656"/>
    </source>
</evidence>
<proteinExistence type="predicted"/>
<evidence type="ECO:0000313" key="6">
    <source>
        <dbReference type="EMBL" id="MDL5353683.1"/>
    </source>
</evidence>
<evidence type="ECO:0000313" key="7">
    <source>
        <dbReference type="Proteomes" id="UP001224739"/>
    </source>
</evidence>
<keyword evidence="4" id="KW-0843">Virulence</keyword>
<dbReference type="InterPro" id="IPR006914">
    <property type="entry name" value="VENN_dom"/>
</dbReference>
<protein>
    <submittedName>
        <fullName evidence="6">VENN motif pre-toxin domain-containing protein</fullName>
    </submittedName>
</protein>
<dbReference type="Proteomes" id="UP001224739">
    <property type="component" value="Unassembled WGS sequence"/>
</dbReference>
<comment type="subcellular location">
    <subcellularLocation>
        <location evidence="1">Target cell</location>
        <location evidence="1">Target cell cytoplasm</location>
    </subcellularLocation>
</comment>
<dbReference type="Pfam" id="PF04829">
    <property type="entry name" value="PT-VENN"/>
    <property type="match status" value="1"/>
</dbReference>
<sequence>MGNNIVTAIANGSAPYLANEVKNQIQGNSVESDIQRTIAHGLVNASLALAKGENAAAQATGAMTGETMGILSHSLYGKTLEELTEPEKQNISAWATLASGIAGGLISDNSSGVANAAQAGKVVVENNFLGDISREALDKNREALRENKYTERDVRELLALEVRDQISDDLLNQYRKDPASLTPEQQQRFRQELQQYAYEKTQLYGAETAEQLVILLLKEGDSSLIPNKGFPYAGSTEVKNAWADRERQLAYEQDGWLGALNWTRTQTEEEKLFKKADNLANTYGYHRDNAAIGDAPLQVLQGGLAGKVMAPLLGGAGRMTTYFLGDGVGKMMLTTGTIGATANAGVQYAFTGDVNPVDVVFAFGTGTMTAYTKFGGTVAWNAGMGGAASMFKGDDPFTIFTNATTAGLGSSMGYGFAGKPISYGWNQYRLWKTGGWDPKYNPKLQGGAINGLYGLSKDMKPSIVPGLLGGVGSAFTTEATNALMQNKIKEVKEKNSESKN</sequence>
<dbReference type="EMBL" id="JASVWL010000001">
    <property type="protein sequence ID" value="MDL5353683.1"/>
    <property type="molecule type" value="Genomic_DNA"/>
</dbReference>
<evidence type="ECO:0000259" key="5">
    <source>
        <dbReference type="Pfam" id="PF04829"/>
    </source>
</evidence>
<reference evidence="6" key="1">
    <citation type="submission" date="2023-06" db="EMBL/GenBank/DDBJ databases">
        <title>Acute promotion of culturable opportunistic pathogens and persistent increase of antibiotic resistance following antibiotic exposure in mouse gut microbiota.</title>
        <authorList>
            <person name="Li L."/>
            <person name="Wang B."/>
            <person name="Sun Y."/>
            <person name="Wang M."/>
            <person name="Xu H."/>
        </authorList>
    </citation>
    <scope>NUCLEOTIDE SEQUENCE</scope>
    <source>
        <strain evidence="6">EPA10_1</strain>
    </source>
</reference>
<dbReference type="GO" id="GO:0090729">
    <property type="term" value="F:toxin activity"/>
    <property type="evidence" value="ECO:0007669"/>
    <property type="project" value="UniProtKB-KW"/>
</dbReference>
<feature type="domain" description="VENN motif-containing" evidence="5">
    <location>
        <begin position="81"/>
        <end position="131"/>
    </location>
</feature>
<evidence type="ECO:0000256" key="1">
    <source>
        <dbReference type="ARBA" id="ARBA00004219"/>
    </source>
</evidence>
<evidence type="ECO:0000256" key="4">
    <source>
        <dbReference type="ARBA" id="ARBA00023026"/>
    </source>
</evidence>
<dbReference type="GeneID" id="83611166"/>
<dbReference type="RefSeq" id="WP_286038726.1">
    <property type="nucleotide sequence ID" value="NZ_JASVWJ010000001.1"/>
</dbReference>
<evidence type="ECO:0000256" key="3">
    <source>
        <dbReference type="ARBA" id="ARBA00022913"/>
    </source>
</evidence>
<keyword evidence="3" id="KW-1266">Target cell cytoplasm</keyword>
<dbReference type="AlphaFoldDB" id="A0AAW7CJH1"/>
<name>A0AAW7CJH1_9GAMM</name>
<accession>A0AAW7CJH1</accession>
<organism evidence="6 7">
    <name type="scientific">Proteus faecis</name>
    <dbReference type="NCBI Taxonomy" id="2050967"/>
    <lineage>
        <taxon>Bacteria</taxon>
        <taxon>Pseudomonadati</taxon>
        <taxon>Pseudomonadota</taxon>
        <taxon>Gammaproteobacteria</taxon>
        <taxon>Enterobacterales</taxon>
        <taxon>Morganellaceae</taxon>
        <taxon>Proteus</taxon>
    </lineage>
</organism>
<comment type="caution">
    <text evidence="6">The sequence shown here is derived from an EMBL/GenBank/DDBJ whole genome shotgun (WGS) entry which is preliminary data.</text>
</comment>